<organism evidence="3 4">
    <name type="scientific">Trypanosoma equiperdum</name>
    <dbReference type="NCBI Taxonomy" id="5694"/>
    <lineage>
        <taxon>Eukaryota</taxon>
        <taxon>Discoba</taxon>
        <taxon>Euglenozoa</taxon>
        <taxon>Kinetoplastea</taxon>
        <taxon>Metakinetoplastina</taxon>
        <taxon>Trypanosomatida</taxon>
        <taxon>Trypanosomatidae</taxon>
        <taxon>Trypanosoma</taxon>
    </lineage>
</organism>
<gene>
    <name evidence="3" type="ORF">TEOVI_000581100</name>
</gene>
<keyword evidence="2" id="KW-0560">Oxidoreductase</keyword>
<sequence>MLFDCTLLSLLGAMVAAIGLYRVVQFVHLTFFSTGHDLKRRYSKAGDWAVVTGGTEGIGRAVALDLANRGFNVCVISRTQSKLDEVVAEIEKCGTRGHSIAFDFATAGEAEYKMLFAKLDSLAVGLLVNNVGVNYTYANYFDEADVVDDLRIIKVNCEATTRMTKFFAPRMKARRAGGIVLLGSFSAVTPAPLLATYAGTKAFNVSFGDALFYELKKFGVDVLVVTPNLVVSRMTQGASTRAPKETFLTVGAAAMARQTLNQLGVVNRTAGHRNHIIIEAIARLLPESLRGEKMLAMHESIKKRAERKAKQ</sequence>
<comment type="caution">
    <text evidence="3">The sequence shown here is derived from an EMBL/GenBank/DDBJ whole genome shotgun (WGS) entry which is preliminary data.</text>
</comment>
<dbReference type="PIRSF" id="PIRSF000126">
    <property type="entry name" value="11-beta-HSD1"/>
    <property type="match status" value="1"/>
</dbReference>
<dbReference type="InterPro" id="IPR051019">
    <property type="entry name" value="VLCFA-Steroid_DH"/>
</dbReference>
<dbReference type="SUPFAM" id="SSF51735">
    <property type="entry name" value="NAD(P)-binding Rossmann-fold domains"/>
    <property type="match status" value="1"/>
</dbReference>
<comment type="similarity">
    <text evidence="1">Belongs to the short-chain dehydrogenases/reductases (SDR) family.</text>
</comment>
<dbReference type="Gene3D" id="3.40.50.720">
    <property type="entry name" value="NAD(P)-binding Rossmann-like Domain"/>
    <property type="match status" value="1"/>
</dbReference>
<dbReference type="GeneID" id="92379750"/>
<dbReference type="CDD" id="cd05356">
    <property type="entry name" value="17beta-HSD1_like_SDR_c"/>
    <property type="match status" value="1"/>
</dbReference>
<dbReference type="VEuPathDB" id="TriTrypDB:TEOVI_000581100"/>
<dbReference type="GO" id="GO:0016491">
    <property type="term" value="F:oxidoreductase activity"/>
    <property type="evidence" value="ECO:0007669"/>
    <property type="project" value="UniProtKB-KW"/>
</dbReference>
<dbReference type="Pfam" id="PF00106">
    <property type="entry name" value="adh_short"/>
    <property type="match status" value="1"/>
</dbReference>
<dbReference type="PANTHER" id="PTHR43899:SF13">
    <property type="entry name" value="RH59310P"/>
    <property type="match status" value="1"/>
</dbReference>
<evidence type="ECO:0000256" key="2">
    <source>
        <dbReference type="ARBA" id="ARBA00023002"/>
    </source>
</evidence>
<keyword evidence="4" id="KW-1185">Reference proteome</keyword>
<dbReference type="InterPro" id="IPR036291">
    <property type="entry name" value="NAD(P)-bd_dom_sf"/>
</dbReference>
<dbReference type="RefSeq" id="XP_067077586.1">
    <property type="nucleotide sequence ID" value="XM_067221485.1"/>
</dbReference>
<protein>
    <submittedName>
        <fullName evidence="3">Short-chain dehydrogenase, putative</fullName>
    </submittedName>
</protein>
<proteinExistence type="inferred from homology"/>
<accession>A0A1G4I338</accession>
<evidence type="ECO:0000313" key="4">
    <source>
        <dbReference type="Proteomes" id="UP000195570"/>
    </source>
</evidence>
<reference evidence="3" key="1">
    <citation type="submission" date="2016-09" db="EMBL/GenBank/DDBJ databases">
        <authorList>
            <person name="Hebert L."/>
            <person name="Moumen B."/>
        </authorList>
    </citation>
    <scope>NUCLEOTIDE SEQUENCE [LARGE SCALE GENOMIC DNA]</scope>
    <source>
        <strain evidence="3">OVI</strain>
    </source>
</reference>
<dbReference type="PANTHER" id="PTHR43899">
    <property type="entry name" value="RH59310P"/>
    <property type="match status" value="1"/>
</dbReference>
<evidence type="ECO:0000256" key="1">
    <source>
        <dbReference type="ARBA" id="ARBA00006484"/>
    </source>
</evidence>
<dbReference type="EMBL" id="CZPT02000500">
    <property type="protein sequence ID" value="SCU66097.1"/>
    <property type="molecule type" value="Genomic_DNA"/>
</dbReference>
<dbReference type="Proteomes" id="UP000195570">
    <property type="component" value="Unassembled WGS sequence"/>
</dbReference>
<name>A0A1G4I338_TRYEQ</name>
<dbReference type="AlphaFoldDB" id="A0A1G4I338"/>
<dbReference type="PRINTS" id="PR00081">
    <property type="entry name" value="GDHRDH"/>
</dbReference>
<evidence type="ECO:0000313" key="3">
    <source>
        <dbReference type="EMBL" id="SCU66097.1"/>
    </source>
</evidence>
<dbReference type="InterPro" id="IPR002347">
    <property type="entry name" value="SDR_fam"/>
</dbReference>